<dbReference type="InterPro" id="IPR036852">
    <property type="entry name" value="Peptidase_S8/S53_dom_sf"/>
</dbReference>
<organism evidence="8 9">
    <name type="scientific">Nonomuraea endophytica</name>
    <dbReference type="NCBI Taxonomy" id="714136"/>
    <lineage>
        <taxon>Bacteria</taxon>
        <taxon>Bacillati</taxon>
        <taxon>Actinomycetota</taxon>
        <taxon>Actinomycetes</taxon>
        <taxon>Streptosporangiales</taxon>
        <taxon>Streptosporangiaceae</taxon>
        <taxon>Nonomuraea</taxon>
    </lineage>
</organism>
<dbReference type="Gene3D" id="3.40.50.200">
    <property type="entry name" value="Peptidase S8/S53 domain"/>
    <property type="match status" value="1"/>
</dbReference>
<dbReference type="SUPFAM" id="SSF52743">
    <property type="entry name" value="Subtilisin-like"/>
    <property type="match status" value="1"/>
</dbReference>
<evidence type="ECO:0000256" key="5">
    <source>
        <dbReference type="PROSITE-ProRule" id="PRU01240"/>
    </source>
</evidence>
<evidence type="ECO:0000313" key="9">
    <source>
        <dbReference type="Proteomes" id="UP000568380"/>
    </source>
</evidence>
<protein>
    <recommendedName>
        <fullName evidence="7">Peptidase S8/S53 domain-containing protein</fullName>
    </recommendedName>
</protein>
<evidence type="ECO:0000256" key="3">
    <source>
        <dbReference type="ARBA" id="ARBA00022801"/>
    </source>
</evidence>
<dbReference type="PANTHER" id="PTHR43806">
    <property type="entry name" value="PEPTIDASE S8"/>
    <property type="match status" value="1"/>
</dbReference>
<dbReference type="RefSeq" id="WP_184961118.1">
    <property type="nucleotide sequence ID" value="NZ_JACHIN010000003.1"/>
</dbReference>
<dbReference type="PANTHER" id="PTHR43806:SF11">
    <property type="entry name" value="CEREVISIN-RELATED"/>
    <property type="match status" value="1"/>
</dbReference>
<dbReference type="PROSITE" id="PS51892">
    <property type="entry name" value="SUBTILASE"/>
    <property type="match status" value="1"/>
</dbReference>
<evidence type="ECO:0000259" key="7">
    <source>
        <dbReference type="Pfam" id="PF00082"/>
    </source>
</evidence>
<dbReference type="InterPro" id="IPR000209">
    <property type="entry name" value="Peptidase_S8/S53_dom"/>
</dbReference>
<dbReference type="AlphaFoldDB" id="A0A7W8EFH8"/>
<evidence type="ECO:0000256" key="2">
    <source>
        <dbReference type="ARBA" id="ARBA00022670"/>
    </source>
</evidence>
<keyword evidence="2 5" id="KW-0645">Protease</keyword>
<dbReference type="Pfam" id="PF00082">
    <property type="entry name" value="Peptidase_S8"/>
    <property type="match status" value="1"/>
</dbReference>
<dbReference type="InterPro" id="IPR050131">
    <property type="entry name" value="Peptidase_S8_subtilisin-like"/>
</dbReference>
<evidence type="ECO:0000256" key="6">
    <source>
        <dbReference type="SAM" id="MobiDB-lite"/>
    </source>
</evidence>
<reference evidence="8 9" key="1">
    <citation type="submission" date="2020-08" db="EMBL/GenBank/DDBJ databases">
        <title>Genomic Encyclopedia of Type Strains, Phase IV (KMG-IV): sequencing the most valuable type-strain genomes for metagenomic binning, comparative biology and taxonomic classification.</title>
        <authorList>
            <person name="Goeker M."/>
        </authorList>
    </citation>
    <scope>NUCLEOTIDE SEQUENCE [LARGE SCALE GENOMIC DNA]</scope>
    <source>
        <strain evidence="8 9">DSM 45385</strain>
    </source>
</reference>
<comment type="similarity">
    <text evidence="1 5">Belongs to the peptidase S8 family.</text>
</comment>
<keyword evidence="9" id="KW-1185">Reference proteome</keyword>
<dbReference type="Proteomes" id="UP000568380">
    <property type="component" value="Unassembled WGS sequence"/>
</dbReference>
<evidence type="ECO:0000256" key="1">
    <source>
        <dbReference type="ARBA" id="ARBA00011073"/>
    </source>
</evidence>
<feature type="active site" description="Charge relay system" evidence="5">
    <location>
        <position position="346"/>
    </location>
</feature>
<feature type="domain" description="Peptidase S8/S53" evidence="7">
    <location>
        <begin position="146"/>
        <end position="375"/>
    </location>
</feature>
<gene>
    <name evidence="8" type="ORF">HNR40_002839</name>
</gene>
<feature type="region of interest" description="Disordered" evidence="6">
    <location>
        <begin position="117"/>
        <end position="136"/>
    </location>
</feature>
<feature type="active site" description="Charge relay system" evidence="5">
    <location>
        <position position="150"/>
    </location>
</feature>
<dbReference type="EMBL" id="JACHIN010000003">
    <property type="protein sequence ID" value="MBB5077366.1"/>
    <property type="molecule type" value="Genomic_DNA"/>
</dbReference>
<name>A0A7W8EFH8_9ACTN</name>
<feature type="active site" description="Charge relay system" evidence="5">
    <location>
        <position position="185"/>
    </location>
</feature>
<accession>A0A7W8EFH8</accession>
<dbReference type="CDD" id="cd00306">
    <property type="entry name" value="Peptidases_S8_S53"/>
    <property type="match status" value="1"/>
</dbReference>
<dbReference type="GO" id="GO:0004252">
    <property type="term" value="F:serine-type endopeptidase activity"/>
    <property type="evidence" value="ECO:0007669"/>
    <property type="project" value="UniProtKB-UniRule"/>
</dbReference>
<keyword evidence="4 5" id="KW-0720">Serine protease</keyword>
<proteinExistence type="inferred from homology"/>
<dbReference type="GO" id="GO:0006508">
    <property type="term" value="P:proteolysis"/>
    <property type="evidence" value="ECO:0007669"/>
    <property type="project" value="UniProtKB-KW"/>
</dbReference>
<keyword evidence="3 5" id="KW-0378">Hydrolase</keyword>
<sequence length="389" mass="41333">MSGRITDTGVEQYYDDELVVDLVHLKAVTHLIDAWAGGATPAWVRRDDEAGSAPLGLARIEVAGLPAVARTLRERRDLVPRGTKTPVEDLDLLLRALREERPEFVVGKHRLVENVEGLPSTGAPRNVPGGVRLPHRSMTDHPRLRVGILDTPIWPHDQLAGRFMADSAALLPRVREAPTPMLAGHATFVAGIIAAHAPDAELVVRAGLAEGAVCADSWDVATRMVSFVAEEVDLLQLSFACFTADDEPPLVIERAVARLREQAVLVAAAGNHGTEPGGRRHAKAFPAACEGVLAVGAEAEFSPKASWVALHAPGAGVTSTYLEGKVSLPRGEEAFYSGSATWSGTSFAAAAVSGAIAGLAHRRGSSAREAKEYLLHRPAVRDIHPPGQT</sequence>
<evidence type="ECO:0000313" key="8">
    <source>
        <dbReference type="EMBL" id="MBB5077366.1"/>
    </source>
</evidence>
<evidence type="ECO:0000256" key="4">
    <source>
        <dbReference type="ARBA" id="ARBA00022825"/>
    </source>
</evidence>
<comment type="caution">
    <text evidence="8">The sequence shown here is derived from an EMBL/GenBank/DDBJ whole genome shotgun (WGS) entry which is preliminary data.</text>
</comment>